<dbReference type="GO" id="GO:0005524">
    <property type="term" value="F:ATP binding"/>
    <property type="evidence" value="ECO:0007669"/>
    <property type="project" value="UniProtKB-KW"/>
</dbReference>
<dbReference type="InterPro" id="IPR025944">
    <property type="entry name" value="Sigma_54_int_dom_CS"/>
</dbReference>
<dbReference type="GO" id="GO:0043565">
    <property type="term" value="F:sequence-specific DNA binding"/>
    <property type="evidence" value="ECO:0007669"/>
    <property type="project" value="InterPro"/>
</dbReference>
<gene>
    <name evidence="10" type="ORF">DFH01_07125</name>
</gene>
<dbReference type="RefSeq" id="WP_109869630.1">
    <property type="nucleotide sequence ID" value="NZ_QGNA01000001.1"/>
</dbReference>
<organism evidence="10 11">
    <name type="scientific">Falsiroseomonas bella</name>
    <dbReference type="NCBI Taxonomy" id="2184016"/>
    <lineage>
        <taxon>Bacteria</taxon>
        <taxon>Pseudomonadati</taxon>
        <taxon>Pseudomonadota</taxon>
        <taxon>Alphaproteobacteria</taxon>
        <taxon>Acetobacterales</taxon>
        <taxon>Roseomonadaceae</taxon>
        <taxon>Falsiroseomonas</taxon>
    </lineage>
</organism>
<dbReference type="InterPro" id="IPR009057">
    <property type="entry name" value="Homeodomain-like_sf"/>
</dbReference>
<dbReference type="Proteomes" id="UP000245765">
    <property type="component" value="Unassembled WGS sequence"/>
</dbReference>
<dbReference type="InterPro" id="IPR001789">
    <property type="entry name" value="Sig_transdc_resp-reg_receiver"/>
</dbReference>
<keyword evidence="7" id="KW-0597">Phosphoprotein</keyword>
<protein>
    <submittedName>
        <fullName evidence="10">Sigma-54-dependent Fis family transcriptional regulator</fullName>
    </submittedName>
</protein>
<dbReference type="InterPro" id="IPR002197">
    <property type="entry name" value="HTH_Fis"/>
</dbReference>
<name>A0A317FM28_9PROT</name>
<evidence type="ECO:0000256" key="4">
    <source>
        <dbReference type="ARBA" id="ARBA00023015"/>
    </source>
</evidence>
<dbReference type="Pfam" id="PF25601">
    <property type="entry name" value="AAA_lid_14"/>
    <property type="match status" value="1"/>
</dbReference>
<dbReference type="Gene3D" id="3.40.50.2300">
    <property type="match status" value="1"/>
</dbReference>
<reference evidence="11" key="1">
    <citation type="submission" date="2018-05" db="EMBL/GenBank/DDBJ databases">
        <authorList>
            <person name="Du Z."/>
            <person name="Wang X."/>
        </authorList>
    </citation>
    <scope>NUCLEOTIDE SEQUENCE [LARGE SCALE GENOMIC DNA]</scope>
    <source>
        <strain evidence="11">CQN31</strain>
    </source>
</reference>
<evidence type="ECO:0000313" key="10">
    <source>
        <dbReference type="EMBL" id="PWS39009.1"/>
    </source>
</evidence>
<dbReference type="PRINTS" id="PR01590">
    <property type="entry name" value="HTHFIS"/>
</dbReference>
<sequence length="440" mass="46661">MSTPKVVLVVEDDPVLGPALVQRLRLEGYRPRLAETGAAALREAAALAPDAVLSDIRLPDMSGEEVYRRLLAEYGALPAFFMTAFGEVAQAVRLVRAGARDYLTKPVDVDRLMVALRAALAADPQPEADAPPLGVSPAMRTVEATLRKAARVDVPVVLTGETGVGKEVAARFLHAASPRAAQPFVAVNCAAIPAELAESTLFGHERGAFTGAVARNVGLVERAGAGTLLLDEVAELAPDLQAKLLRLVQERSFLPVGAAAERPFAARIVCATHADLAERVRAGAFREDLFFRLNVIGVAVPPLRRRPEDVPLLAARLLADAVARFGLGPRRLPSAAMAALAEHDWPGNIRELRNRIERAVALAEGEELKAADLFPEAALEPPPAATPATLDTALGDAARAAIRDALRRSGGSRAGAAQLLGISRTTLWKRMRELGLGEEG</sequence>
<dbReference type="EMBL" id="QGNA01000001">
    <property type="protein sequence ID" value="PWS39009.1"/>
    <property type="molecule type" value="Genomic_DNA"/>
</dbReference>
<evidence type="ECO:0000256" key="2">
    <source>
        <dbReference type="ARBA" id="ARBA00022840"/>
    </source>
</evidence>
<proteinExistence type="predicted"/>
<dbReference type="InterPro" id="IPR002078">
    <property type="entry name" value="Sigma_54_int"/>
</dbReference>
<dbReference type="PROSITE" id="PS50110">
    <property type="entry name" value="RESPONSE_REGULATORY"/>
    <property type="match status" value="1"/>
</dbReference>
<dbReference type="PROSITE" id="PS00688">
    <property type="entry name" value="SIGMA54_INTERACT_3"/>
    <property type="match status" value="1"/>
</dbReference>
<evidence type="ECO:0000259" key="9">
    <source>
        <dbReference type="PROSITE" id="PS50110"/>
    </source>
</evidence>
<dbReference type="PROSITE" id="PS50045">
    <property type="entry name" value="SIGMA54_INTERACT_4"/>
    <property type="match status" value="1"/>
</dbReference>
<dbReference type="AlphaFoldDB" id="A0A317FM28"/>
<dbReference type="CDD" id="cd00009">
    <property type="entry name" value="AAA"/>
    <property type="match status" value="1"/>
</dbReference>
<dbReference type="SUPFAM" id="SSF52540">
    <property type="entry name" value="P-loop containing nucleoside triphosphate hydrolases"/>
    <property type="match status" value="1"/>
</dbReference>
<dbReference type="Pfam" id="PF02954">
    <property type="entry name" value="HTH_8"/>
    <property type="match status" value="1"/>
</dbReference>
<feature type="modified residue" description="4-aspartylphosphate" evidence="7">
    <location>
        <position position="55"/>
    </location>
</feature>
<dbReference type="InterPro" id="IPR003593">
    <property type="entry name" value="AAA+_ATPase"/>
</dbReference>
<dbReference type="InterPro" id="IPR027417">
    <property type="entry name" value="P-loop_NTPase"/>
</dbReference>
<dbReference type="InterPro" id="IPR011006">
    <property type="entry name" value="CheY-like_superfamily"/>
</dbReference>
<dbReference type="PANTHER" id="PTHR32071">
    <property type="entry name" value="TRANSCRIPTIONAL REGULATORY PROTEIN"/>
    <property type="match status" value="1"/>
</dbReference>
<keyword evidence="4" id="KW-0805">Transcription regulation</keyword>
<dbReference type="GO" id="GO:0006355">
    <property type="term" value="P:regulation of DNA-templated transcription"/>
    <property type="evidence" value="ECO:0007669"/>
    <property type="project" value="InterPro"/>
</dbReference>
<dbReference type="GO" id="GO:0000160">
    <property type="term" value="P:phosphorelay signal transduction system"/>
    <property type="evidence" value="ECO:0007669"/>
    <property type="project" value="UniProtKB-KW"/>
</dbReference>
<evidence type="ECO:0000256" key="5">
    <source>
        <dbReference type="ARBA" id="ARBA00023159"/>
    </source>
</evidence>
<feature type="domain" description="Sigma-54 factor interaction" evidence="8">
    <location>
        <begin position="132"/>
        <end position="361"/>
    </location>
</feature>
<evidence type="ECO:0000256" key="7">
    <source>
        <dbReference type="PROSITE-ProRule" id="PRU00169"/>
    </source>
</evidence>
<keyword evidence="5" id="KW-0010">Activator</keyword>
<keyword evidence="3" id="KW-0902">Two-component regulatory system</keyword>
<dbReference type="Gene3D" id="1.10.10.60">
    <property type="entry name" value="Homeodomain-like"/>
    <property type="match status" value="1"/>
</dbReference>
<comment type="caution">
    <text evidence="10">The sequence shown here is derived from an EMBL/GenBank/DDBJ whole genome shotgun (WGS) entry which is preliminary data.</text>
</comment>
<evidence type="ECO:0000256" key="6">
    <source>
        <dbReference type="ARBA" id="ARBA00023163"/>
    </source>
</evidence>
<dbReference type="SMART" id="SM00448">
    <property type="entry name" value="REC"/>
    <property type="match status" value="1"/>
</dbReference>
<evidence type="ECO:0000256" key="1">
    <source>
        <dbReference type="ARBA" id="ARBA00022741"/>
    </source>
</evidence>
<evidence type="ECO:0000313" key="11">
    <source>
        <dbReference type="Proteomes" id="UP000245765"/>
    </source>
</evidence>
<dbReference type="OrthoDB" id="9762726at2"/>
<dbReference type="Gene3D" id="1.10.8.60">
    <property type="match status" value="1"/>
</dbReference>
<evidence type="ECO:0000259" key="8">
    <source>
        <dbReference type="PROSITE" id="PS50045"/>
    </source>
</evidence>
<dbReference type="Pfam" id="PF00072">
    <property type="entry name" value="Response_reg"/>
    <property type="match status" value="1"/>
</dbReference>
<dbReference type="InterPro" id="IPR058031">
    <property type="entry name" value="AAA_lid_NorR"/>
</dbReference>
<dbReference type="SMART" id="SM00382">
    <property type="entry name" value="AAA"/>
    <property type="match status" value="1"/>
</dbReference>
<dbReference type="Pfam" id="PF00158">
    <property type="entry name" value="Sigma54_activat"/>
    <property type="match status" value="1"/>
</dbReference>
<dbReference type="Gene3D" id="3.40.50.300">
    <property type="entry name" value="P-loop containing nucleotide triphosphate hydrolases"/>
    <property type="match status" value="1"/>
</dbReference>
<keyword evidence="2" id="KW-0067">ATP-binding</keyword>
<evidence type="ECO:0000256" key="3">
    <source>
        <dbReference type="ARBA" id="ARBA00023012"/>
    </source>
</evidence>
<keyword evidence="11" id="KW-1185">Reference proteome</keyword>
<dbReference type="SUPFAM" id="SSF52172">
    <property type="entry name" value="CheY-like"/>
    <property type="match status" value="1"/>
</dbReference>
<dbReference type="FunFam" id="3.40.50.300:FF:000006">
    <property type="entry name" value="DNA-binding transcriptional regulator NtrC"/>
    <property type="match status" value="1"/>
</dbReference>
<keyword evidence="1" id="KW-0547">Nucleotide-binding</keyword>
<accession>A0A317FM28</accession>
<feature type="domain" description="Response regulatory" evidence="9">
    <location>
        <begin position="6"/>
        <end position="120"/>
    </location>
</feature>
<dbReference type="SUPFAM" id="SSF46689">
    <property type="entry name" value="Homeodomain-like"/>
    <property type="match status" value="1"/>
</dbReference>
<keyword evidence="6" id="KW-0804">Transcription</keyword>